<name>F1T685_9ACTN</name>
<dbReference type="PANTHER" id="PTHR33969">
    <property type="entry name" value="SEGREGATION AND CONDENSATION PROTEIN A"/>
    <property type="match status" value="1"/>
</dbReference>
<comment type="caution">
    <text evidence="3">The sequence shown here is derived from an EMBL/GenBank/DDBJ whole genome shotgun (WGS) entry which is preliminary data.</text>
</comment>
<dbReference type="EMBL" id="ACGK02000002">
    <property type="protein sequence ID" value="EGF22990.1"/>
    <property type="molecule type" value="Genomic_DNA"/>
</dbReference>
<accession>F1T685</accession>
<dbReference type="GeneID" id="93210536"/>
<dbReference type="InterPro" id="IPR003768">
    <property type="entry name" value="ScpA"/>
</dbReference>
<dbReference type="PANTHER" id="PTHR33969:SF2">
    <property type="entry name" value="SEGREGATION AND CONDENSATION PROTEIN A"/>
    <property type="match status" value="1"/>
</dbReference>
<dbReference type="GO" id="GO:0007059">
    <property type="term" value="P:chromosome segregation"/>
    <property type="evidence" value="ECO:0007669"/>
    <property type="project" value="UniProtKB-KW"/>
</dbReference>
<gene>
    <name evidence="3" type="ORF">HMPREF0091_10985</name>
</gene>
<protein>
    <recommendedName>
        <fullName evidence="2">Segregation and condensation protein A</fullName>
    </recommendedName>
</protein>
<evidence type="ECO:0000256" key="2">
    <source>
        <dbReference type="ARBA" id="ARBA00044777"/>
    </source>
</evidence>
<organism evidence="3 4">
    <name type="scientific">Fannyhessea vaginae DSM 15829</name>
    <dbReference type="NCBI Taxonomy" id="525256"/>
    <lineage>
        <taxon>Bacteria</taxon>
        <taxon>Bacillati</taxon>
        <taxon>Actinomycetota</taxon>
        <taxon>Coriobacteriia</taxon>
        <taxon>Coriobacteriales</taxon>
        <taxon>Atopobiaceae</taxon>
        <taxon>Fannyhessea</taxon>
    </lineage>
</organism>
<keyword evidence="1" id="KW-0159">Chromosome partition</keyword>
<proteinExistence type="predicted"/>
<evidence type="ECO:0000313" key="3">
    <source>
        <dbReference type="EMBL" id="EGF22990.1"/>
    </source>
</evidence>
<dbReference type="Gene3D" id="6.10.250.2410">
    <property type="match status" value="1"/>
</dbReference>
<dbReference type="RefSeq" id="WP_006303182.1">
    <property type="nucleotide sequence ID" value="NZ_ACGK02000002.1"/>
</dbReference>
<keyword evidence="4" id="KW-1185">Reference proteome</keyword>
<dbReference type="Pfam" id="PF02616">
    <property type="entry name" value="SMC_ScpA"/>
    <property type="match status" value="1"/>
</dbReference>
<sequence>MSFSVQTPTYSGPFDLLLRLVYQQKVAIDTISVSNVIDQYLEEIKHLKQLDLEVASDFVLVASTLLMIKASSVAPLDTSESNQPQEIDSEELDDLTPQQAQDLLVTRLLAYKQFREVARMLQARSEQHARMFAARVLPLPDQLNYTPNFLEGITLRTLAVICADIDSRHQEFLLEASHIAKKRRPIAVSIAKLDQLTREKPCVQFAQVVGKDPTPVVVVENFLAMLELVHIGFVEVQQAQTFGSIVLQRVQGTQTTAFDTSRYAGEN</sequence>
<dbReference type="eggNOG" id="COG1354">
    <property type="taxonomic scope" value="Bacteria"/>
</dbReference>
<dbReference type="Proteomes" id="UP000005947">
    <property type="component" value="Unassembled WGS sequence"/>
</dbReference>
<evidence type="ECO:0000313" key="4">
    <source>
        <dbReference type="Proteomes" id="UP000005947"/>
    </source>
</evidence>
<dbReference type="AlphaFoldDB" id="F1T685"/>
<dbReference type="OrthoDB" id="9811016at2"/>
<reference evidence="3 4" key="1">
    <citation type="submission" date="2011-02" db="EMBL/GenBank/DDBJ databases">
        <authorList>
            <person name="Muzny D."/>
            <person name="Qin X."/>
            <person name="Buhay C."/>
            <person name="Dugan-Rocha S."/>
            <person name="Ding Y."/>
            <person name="Chen G."/>
            <person name="Hawes A."/>
            <person name="Holder M."/>
            <person name="Jhangiani S."/>
            <person name="Johnson A."/>
            <person name="Khan Z."/>
            <person name="Li Z."/>
            <person name="Liu W."/>
            <person name="Liu X."/>
            <person name="Perez L."/>
            <person name="Shen H."/>
            <person name="Wang Q."/>
            <person name="Watt J."/>
            <person name="Xi L."/>
            <person name="Xin Y."/>
            <person name="Zhou J."/>
            <person name="Deng J."/>
            <person name="Jiang H."/>
            <person name="Liu Y."/>
            <person name="Qu J."/>
            <person name="Song X.-Z."/>
            <person name="Zhang L."/>
            <person name="Villasana D."/>
            <person name="Johnson A."/>
            <person name="Liu J."/>
            <person name="Liyanage D."/>
            <person name="Lorensuhewa L."/>
            <person name="Robinson T."/>
            <person name="Song A."/>
            <person name="Song B.-B."/>
            <person name="Dinh H."/>
            <person name="Thornton R."/>
            <person name="Coyle M."/>
            <person name="Francisco L."/>
            <person name="Jackson L."/>
            <person name="Javaid M."/>
            <person name="Korchina V."/>
            <person name="Kovar C."/>
            <person name="Mata R."/>
            <person name="Mathew T."/>
            <person name="Ngo R."/>
            <person name="Nguyen L."/>
            <person name="Nguyen N."/>
            <person name="Okwuonu G."/>
            <person name="Ongeri F."/>
            <person name="Pham C."/>
            <person name="Simmons D."/>
            <person name="Wilczek-Boney K."/>
            <person name="Hale W."/>
            <person name="Jakkamsetti A."/>
            <person name="Pham P."/>
            <person name="Ruth R."/>
            <person name="San Lucas F."/>
            <person name="Warren J."/>
            <person name="Zhang J."/>
            <person name="Zhao Z."/>
            <person name="Zhou C."/>
            <person name="Zhu D."/>
            <person name="Lee S."/>
            <person name="Bess C."/>
            <person name="Blankenburg K."/>
            <person name="Forbes L."/>
            <person name="Fu Q."/>
            <person name="Gubbala S."/>
            <person name="Hirani K."/>
            <person name="Jayaseelan J.C."/>
            <person name="Lara F."/>
            <person name="Munidasa M."/>
            <person name="Palculict T."/>
            <person name="Patil S."/>
            <person name="Pu L.-L."/>
            <person name="Saada N."/>
            <person name="Tang L."/>
            <person name="Weissenberger G."/>
            <person name="Zhu Y."/>
            <person name="Hemphill L."/>
            <person name="Shang Y."/>
            <person name="Youmans B."/>
            <person name="Ayvaz T."/>
            <person name="Ross M."/>
            <person name="Santibanez J."/>
            <person name="Aqrawi P."/>
            <person name="Gross S."/>
            <person name="Joshi V."/>
            <person name="Fowler G."/>
            <person name="Nazareth L."/>
            <person name="Reid J."/>
            <person name="Worley K."/>
            <person name="Petrosino J."/>
            <person name="Highlander S."/>
            <person name="Gibbs R."/>
        </authorList>
    </citation>
    <scope>NUCLEOTIDE SEQUENCE [LARGE SCALE GENOMIC DNA]</scope>
    <source>
        <strain evidence="3 4">DSM 15829</strain>
    </source>
</reference>
<evidence type="ECO:0000256" key="1">
    <source>
        <dbReference type="ARBA" id="ARBA00022829"/>
    </source>
</evidence>